<keyword evidence="4" id="KW-0732">Signal</keyword>
<keyword evidence="1" id="KW-0472">Membrane</keyword>
<dbReference type="Pfam" id="PF03865">
    <property type="entry name" value="ShlB"/>
    <property type="match status" value="2"/>
</dbReference>
<dbReference type="Pfam" id="PF08479">
    <property type="entry name" value="POTRA_2"/>
    <property type="match status" value="1"/>
</dbReference>
<evidence type="ECO:0000259" key="6">
    <source>
        <dbReference type="Pfam" id="PF08479"/>
    </source>
</evidence>
<keyword evidence="1" id="KW-1134">Transmembrane beta strand</keyword>
<evidence type="ECO:0000256" key="3">
    <source>
        <dbReference type="ARBA" id="ARBA00023237"/>
    </source>
</evidence>
<sequence>MRDMKTLWKHLLALTALLLVSVGAQGQQTQFNVFEFRVEGSTLLPTQAVERAVYPHMGEQKTLADVEKARDALEKAYHVSGFLTVLVTIPQQKVDSGVVKLAVTEAPVERLRVVESRYFLPSDIKAGVPELTEGKVPNFQDMQTELAALNRSPDRRITPVLRPGKTPGTMEVDLKVKDELPLHGSVELNDRYSQDTSRARLSASLRWDNLWNKQHSLGLTVQTSPSDPKESKVFSANYTVPLRGGDFLALYGLRSDSDVAAVGTLSVVGRGTVLGLRYIRPLPGSETFFHSASFGADYKDFDQSVELLDSGGFNTPIKYLPLLLGWDGTWLAESSTTKLGLSFNFHLQGLAGDEQEFADKRYKGRPAYAYVRGNASQSWQLPQNYGVSARASWQLAGQPLISNEQFAIGGVDTVRGYLESAALGDRGLAMSLEARTPNLASSFPSLGESVTDLHALAFFDTASVRVIDPISATDSFSLSGAGLGLGLTGWSGLDVSLIWAYPLKEIGNTRRGDHRFHINFAYEW</sequence>
<dbReference type="Gene3D" id="2.40.160.50">
    <property type="entry name" value="membrane protein fhac: a member of the omp85/tpsb transporter family"/>
    <property type="match status" value="1"/>
</dbReference>
<dbReference type="PANTHER" id="PTHR34597">
    <property type="entry name" value="SLR1661 PROTEIN"/>
    <property type="match status" value="1"/>
</dbReference>
<name>A0A1W9KS13_9BURK</name>
<keyword evidence="2" id="KW-0812">Transmembrane</keyword>
<dbReference type="GO" id="GO:0046819">
    <property type="term" value="P:protein secretion by the type V secretion system"/>
    <property type="evidence" value="ECO:0007669"/>
    <property type="project" value="TreeGrafter"/>
</dbReference>
<evidence type="ECO:0000259" key="5">
    <source>
        <dbReference type="Pfam" id="PF03865"/>
    </source>
</evidence>
<dbReference type="Proteomes" id="UP000192505">
    <property type="component" value="Unassembled WGS sequence"/>
</dbReference>
<dbReference type="Gene3D" id="3.10.20.310">
    <property type="entry name" value="membrane protein fhac"/>
    <property type="match status" value="1"/>
</dbReference>
<dbReference type="PANTHER" id="PTHR34597:SF6">
    <property type="entry name" value="BLR6126 PROTEIN"/>
    <property type="match status" value="1"/>
</dbReference>
<comment type="caution">
    <text evidence="7">The sequence shown here is derived from an EMBL/GenBank/DDBJ whole genome shotgun (WGS) entry which is preliminary data.</text>
</comment>
<evidence type="ECO:0000256" key="4">
    <source>
        <dbReference type="SAM" id="SignalP"/>
    </source>
</evidence>
<evidence type="ECO:0000256" key="1">
    <source>
        <dbReference type="ARBA" id="ARBA00022452"/>
    </source>
</evidence>
<gene>
    <name evidence="7" type="ORF">BWK72_16275</name>
</gene>
<organism evidence="7 8">
    <name type="scientific">Rhodoferax ferrireducens</name>
    <dbReference type="NCBI Taxonomy" id="192843"/>
    <lineage>
        <taxon>Bacteria</taxon>
        <taxon>Pseudomonadati</taxon>
        <taxon>Pseudomonadota</taxon>
        <taxon>Betaproteobacteria</taxon>
        <taxon>Burkholderiales</taxon>
        <taxon>Comamonadaceae</taxon>
        <taxon>Rhodoferax</taxon>
    </lineage>
</organism>
<dbReference type="AlphaFoldDB" id="A0A1W9KS13"/>
<accession>A0A1W9KS13</accession>
<feature type="domain" description="Haemolysin activator HlyB C-terminal" evidence="5">
    <location>
        <begin position="357"/>
        <end position="485"/>
    </location>
</feature>
<feature type="domain" description="Haemolysin activator HlyB C-terminal" evidence="5">
    <location>
        <begin position="169"/>
        <end position="243"/>
    </location>
</feature>
<keyword evidence="3" id="KW-0998">Cell outer membrane</keyword>
<feature type="chain" id="PRO_5012303723" evidence="4">
    <location>
        <begin position="27"/>
        <end position="524"/>
    </location>
</feature>
<feature type="domain" description="Polypeptide-transport-associated ShlB-type" evidence="6">
    <location>
        <begin position="31"/>
        <end position="105"/>
    </location>
</feature>
<dbReference type="InterPro" id="IPR005565">
    <property type="entry name" value="Hemolysn_activator_HlyB_C"/>
</dbReference>
<dbReference type="GO" id="GO:0008320">
    <property type="term" value="F:protein transmembrane transporter activity"/>
    <property type="evidence" value="ECO:0007669"/>
    <property type="project" value="TreeGrafter"/>
</dbReference>
<dbReference type="InterPro" id="IPR051544">
    <property type="entry name" value="TPS_OM_transporter"/>
</dbReference>
<evidence type="ECO:0000313" key="7">
    <source>
        <dbReference type="EMBL" id="OQW86719.1"/>
    </source>
</evidence>
<dbReference type="EMBL" id="MTEI01000014">
    <property type="protein sequence ID" value="OQW86719.1"/>
    <property type="molecule type" value="Genomic_DNA"/>
</dbReference>
<evidence type="ECO:0000256" key="2">
    <source>
        <dbReference type="ARBA" id="ARBA00022692"/>
    </source>
</evidence>
<dbReference type="GO" id="GO:0098046">
    <property type="term" value="C:type V protein secretion system complex"/>
    <property type="evidence" value="ECO:0007669"/>
    <property type="project" value="TreeGrafter"/>
</dbReference>
<proteinExistence type="predicted"/>
<protein>
    <submittedName>
        <fullName evidence="7">Hemin transporter</fullName>
    </submittedName>
</protein>
<reference evidence="7 8" key="1">
    <citation type="submission" date="2017-01" db="EMBL/GenBank/DDBJ databases">
        <title>Novel large sulfur bacteria in the metagenomes of groundwater-fed chemosynthetic microbial mats in the Lake Huron basin.</title>
        <authorList>
            <person name="Sharrar A.M."/>
            <person name="Flood B.E."/>
            <person name="Bailey J.V."/>
            <person name="Jones D.S."/>
            <person name="Biddanda B."/>
            <person name="Ruberg S.A."/>
            <person name="Marcus D.N."/>
            <person name="Dick G.J."/>
        </authorList>
    </citation>
    <scope>NUCLEOTIDE SEQUENCE [LARGE SCALE GENOMIC DNA]</scope>
    <source>
        <strain evidence="7">A7</strain>
    </source>
</reference>
<dbReference type="InterPro" id="IPR013686">
    <property type="entry name" value="Polypept-transport_assoc_ShlB"/>
</dbReference>
<evidence type="ECO:0000313" key="8">
    <source>
        <dbReference type="Proteomes" id="UP000192505"/>
    </source>
</evidence>
<feature type="signal peptide" evidence="4">
    <location>
        <begin position="1"/>
        <end position="26"/>
    </location>
</feature>